<dbReference type="Pfam" id="PF02518">
    <property type="entry name" value="HATPase_c"/>
    <property type="match status" value="1"/>
</dbReference>
<keyword evidence="2" id="KW-1133">Transmembrane helix</keyword>
<protein>
    <recommendedName>
        <fullName evidence="7">Sensor histidine kinase</fullName>
    </recommendedName>
</protein>
<keyword evidence="6" id="KW-1185">Reference proteome</keyword>
<dbReference type="RefSeq" id="WP_231012785.1">
    <property type="nucleotide sequence ID" value="NZ_BAAAEW010000033.1"/>
</dbReference>
<feature type="transmembrane region" description="Helical" evidence="2">
    <location>
        <begin position="147"/>
        <end position="168"/>
    </location>
</feature>
<keyword evidence="2" id="KW-0472">Membrane</keyword>
<feature type="region of interest" description="Disordered" evidence="1">
    <location>
        <begin position="320"/>
        <end position="340"/>
    </location>
</feature>
<dbReference type="InterPro" id="IPR010559">
    <property type="entry name" value="Sig_transdc_His_kin_internal"/>
</dbReference>
<dbReference type="SUPFAM" id="SSF55874">
    <property type="entry name" value="ATPase domain of HSP90 chaperone/DNA topoisomerase II/histidine kinase"/>
    <property type="match status" value="1"/>
</dbReference>
<feature type="transmembrane region" description="Helical" evidence="2">
    <location>
        <begin position="108"/>
        <end position="127"/>
    </location>
</feature>
<feature type="domain" description="Signal transduction histidine kinase internal region" evidence="4">
    <location>
        <begin position="182"/>
        <end position="261"/>
    </location>
</feature>
<dbReference type="EMBL" id="BAAAEW010000033">
    <property type="protein sequence ID" value="GAA0762556.1"/>
    <property type="molecule type" value="Genomic_DNA"/>
</dbReference>
<accession>A0ABN1KCT6</accession>
<dbReference type="Proteomes" id="UP001500279">
    <property type="component" value="Unassembled WGS sequence"/>
</dbReference>
<feature type="domain" description="Histidine kinase/HSP90-like ATPase" evidence="3">
    <location>
        <begin position="279"/>
        <end position="380"/>
    </location>
</feature>
<dbReference type="Gene3D" id="3.30.565.10">
    <property type="entry name" value="Histidine kinase-like ATPase, C-terminal domain"/>
    <property type="match status" value="1"/>
</dbReference>
<proteinExistence type="predicted"/>
<dbReference type="Pfam" id="PF06580">
    <property type="entry name" value="His_kinase"/>
    <property type="match status" value="1"/>
</dbReference>
<evidence type="ECO:0000313" key="5">
    <source>
        <dbReference type="EMBL" id="GAA0762556.1"/>
    </source>
</evidence>
<dbReference type="PANTHER" id="PTHR34220:SF9">
    <property type="entry name" value="SIGNAL TRANSDUCTION HISTIDINE KINASE INTERNAL REGION DOMAIN-CONTAINING PROTEIN"/>
    <property type="match status" value="1"/>
</dbReference>
<reference evidence="5 6" key="1">
    <citation type="journal article" date="2019" name="Int. J. Syst. Evol. Microbiol.">
        <title>The Global Catalogue of Microorganisms (GCM) 10K type strain sequencing project: providing services to taxonomists for standard genome sequencing and annotation.</title>
        <authorList>
            <consortium name="The Broad Institute Genomics Platform"/>
            <consortium name="The Broad Institute Genome Sequencing Center for Infectious Disease"/>
            <person name="Wu L."/>
            <person name="Ma J."/>
        </authorList>
    </citation>
    <scope>NUCLEOTIDE SEQUENCE [LARGE SCALE GENOMIC DNA]</scope>
    <source>
        <strain evidence="5 6">JCM 15503</strain>
    </source>
</reference>
<feature type="transmembrane region" description="Helical" evidence="2">
    <location>
        <begin position="32"/>
        <end position="54"/>
    </location>
</feature>
<evidence type="ECO:0000259" key="3">
    <source>
        <dbReference type="Pfam" id="PF02518"/>
    </source>
</evidence>
<comment type="caution">
    <text evidence="5">The sequence shown here is derived from an EMBL/GenBank/DDBJ whole genome shotgun (WGS) entry which is preliminary data.</text>
</comment>
<sequence>MKSSIALLKRSLRAWSAGVHQERPAGPGWLQWLWTALFGTAIGVFFTLLGFIFHARGEDWTSWPNWRHWLGVNLFVSLFIAFFIHLLCELVVRLLGQARIAAWPPGRRRVVFNVTPLVGVAIGWPLATSLAGRFTRIESDGPNSVNLVLGMLAFVLMFSALVSLYFNGKARAEAAEKREAEARLRLLQGQIEPHFLFNTLANVVSLVEADPQRARWMLEAFVDYLRASFAGLRDAQHSLGQELALVEAYLQVLGVRMADRLRWRIEVPADLRELPLPALLLQPLVENAIHHGLEPKIEGGEVLVRAERVGRQLRLEVRDDGLGWPEPGEPPPARSPRAGTGSALANIRARLAHAHGDDASLTLTQRPEGGVSALLVLPVAPAAATRPLPTATAPNHP</sequence>
<name>A0ABN1KCT6_9BURK</name>
<evidence type="ECO:0000259" key="4">
    <source>
        <dbReference type="Pfam" id="PF06580"/>
    </source>
</evidence>
<evidence type="ECO:0000256" key="1">
    <source>
        <dbReference type="SAM" id="MobiDB-lite"/>
    </source>
</evidence>
<dbReference type="InterPro" id="IPR036890">
    <property type="entry name" value="HATPase_C_sf"/>
</dbReference>
<evidence type="ECO:0008006" key="7">
    <source>
        <dbReference type="Google" id="ProtNLM"/>
    </source>
</evidence>
<dbReference type="PANTHER" id="PTHR34220">
    <property type="entry name" value="SENSOR HISTIDINE KINASE YPDA"/>
    <property type="match status" value="1"/>
</dbReference>
<feature type="transmembrane region" description="Helical" evidence="2">
    <location>
        <begin position="74"/>
        <end position="96"/>
    </location>
</feature>
<organism evidence="5 6">
    <name type="scientific">Ideonella azotifigens</name>
    <dbReference type="NCBI Taxonomy" id="513160"/>
    <lineage>
        <taxon>Bacteria</taxon>
        <taxon>Pseudomonadati</taxon>
        <taxon>Pseudomonadota</taxon>
        <taxon>Betaproteobacteria</taxon>
        <taxon>Burkholderiales</taxon>
        <taxon>Sphaerotilaceae</taxon>
        <taxon>Ideonella</taxon>
    </lineage>
</organism>
<dbReference type="InterPro" id="IPR050640">
    <property type="entry name" value="Bact_2-comp_sensor_kinase"/>
</dbReference>
<evidence type="ECO:0000313" key="6">
    <source>
        <dbReference type="Proteomes" id="UP001500279"/>
    </source>
</evidence>
<dbReference type="InterPro" id="IPR003594">
    <property type="entry name" value="HATPase_dom"/>
</dbReference>
<evidence type="ECO:0000256" key="2">
    <source>
        <dbReference type="SAM" id="Phobius"/>
    </source>
</evidence>
<keyword evidence="2" id="KW-0812">Transmembrane</keyword>
<gene>
    <name evidence="5" type="ORF">GCM10009107_47160</name>
</gene>